<reference evidence="2" key="2">
    <citation type="submission" date="2025-08" db="UniProtKB">
        <authorList>
            <consortium name="RefSeq"/>
        </authorList>
    </citation>
    <scope>IDENTIFICATION</scope>
    <source>
        <tissue evidence="2">Blood</tissue>
    </source>
</reference>
<organism evidence="1 2">
    <name type="scientific">Ictalurus punctatus</name>
    <name type="common">Channel catfish</name>
    <name type="synonym">Silurus punctatus</name>
    <dbReference type="NCBI Taxonomy" id="7998"/>
    <lineage>
        <taxon>Eukaryota</taxon>
        <taxon>Metazoa</taxon>
        <taxon>Chordata</taxon>
        <taxon>Craniata</taxon>
        <taxon>Vertebrata</taxon>
        <taxon>Euteleostomi</taxon>
        <taxon>Actinopterygii</taxon>
        <taxon>Neopterygii</taxon>
        <taxon>Teleostei</taxon>
        <taxon>Ostariophysi</taxon>
        <taxon>Siluriformes</taxon>
        <taxon>Ictaluridae</taxon>
        <taxon>Ictalurus</taxon>
    </lineage>
</organism>
<dbReference type="GeneID" id="108256777"/>
<dbReference type="OrthoDB" id="9890799at2759"/>
<dbReference type="AlphaFoldDB" id="A0A2D0PVM8"/>
<keyword evidence="1" id="KW-1185">Reference proteome</keyword>
<dbReference type="Proteomes" id="UP000221080">
    <property type="component" value="Chromosome 24"/>
</dbReference>
<dbReference type="KEGG" id="ipu:108256777"/>
<name>A0A2D0PVM8_ICTPU</name>
<protein>
    <submittedName>
        <fullName evidence="2">Uncharacterized protein si:ch73-345f18.3</fullName>
    </submittedName>
</protein>
<evidence type="ECO:0000313" key="1">
    <source>
        <dbReference type="Proteomes" id="UP000221080"/>
    </source>
</evidence>
<reference evidence="1" key="1">
    <citation type="journal article" date="2016" name="Nat. Commun.">
        <title>The channel catfish genome sequence provides insights into the evolution of scale formation in teleosts.</title>
        <authorList>
            <person name="Liu Z."/>
            <person name="Liu S."/>
            <person name="Yao J."/>
            <person name="Bao L."/>
            <person name="Zhang J."/>
            <person name="Li Y."/>
            <person name="Jiang C."/>
            <person name="Sun L."/>
            <person name="Wang R."/>
            <person name="Zhang Y."/>
            <person name="Zhou T."/>
            <person name="Zeng Q."/>
            <person name="Fu Q."/>
            <person name="Gao S."/>
            <person name="Li N."/>
            <person name="Koren S."/>
            <person name="Jiang Y."/>
            <person name="Zimin A."/>
            <person name="Xu P."/>
            <person name="Phillippy A.M."/>
            <person name="Geng X."/>
            <person name="Song L."/>
            <person name="Sun F."/>
            <person name="Li C."/>
            <person name="Wang X."/>
            <person name="Chen A."/>
            <person name="Jin Y."/>
            <person name="Yuan Z."/>
            <person name="Yang Y."/>
            <person name="Tan S."/>
            <person name="Peatman E."/>
            <person name="Lu J."/>
            <person name="Qin Z."/>
            <person name="Dunham R."/>
            <person name="Li Z."/>
            <person name="Sonstegard T."/>
            <person name="Feng J."/>
            <person name="Danzmann R.G."/>
            <person name="Schroeder S."/>
            <person name="Scheffler B."/>
            <person name="Duke M.V."/>
            <person name="Ballard L."/>
            <person name="Kucuktas H."/>
            <person name="Kaltenboeck L."/>
            <person name="Liu H."/>
            <person name="Armbruster J."/>
            <person name="Xie Y."/>
            <person name="Kirby M.L."/>
            <person name="Tian Y."/>
            <person name="Flanagan M.E."/>
            <person name="Mu W."/>
            <person name="Waldbieser G.C."/>
        </authorList>
    </citation>
    <scope>NUCLEOTIDE SEQUENCE [LARGE SCALE GENOMIC DNA]</scope>
    <source>
        <strain evidence="1">SDA103</strain>
    </source>
</reference>
<gene>
    <name evidence="2" type="primary">si:ch73-345f18.3</name>
</gene>
<proteinExistence type="predicted"/>
<evidence type="ECO:0000313" key="2">
    <source>
        <dbReference type="RefSeq" id="XP_017309476.1"/>
    </source>
</evidence>
<accession>A0A2D0PVM8</accession>
<dbReference type="RefSeq" id="XP_017309476.1">
    <property type="nucleotide sequence ID" value="XM_017453987.3"/>
</dbReference>
<sequence length="231" mass="26320">MSCLSSLCCCLQGLSSEEERQPILGAPESARISHSPTNDSQYRSGRVIVRHVGVTDLDQRFSDFAEMFNKQQEHYECMQEKRKTLMYRYRCAPDSSLTECLQKIKDEHDDHQISMQMKGYDFSLAVTPDDLVPDKLKRTQENIKELCQAVKAIVAAGTKLEEMINWLLKSEKSLTQQVNTEAKTHQECKRLGGNLRENLREASRAKELSPCYREEAGKLFNEVALLSGVNP</sequence>